<gene>
    <name evidence="1" type="ORF">MBCUR_09160</name>
</gene>
<dbReference type="Proteomes" id="UP000077245">
    <property type="component" value="Unassembled WGS sequence"/>
</dbReference>
<dbReference type="EMBL" id="LWMV01000161">
    <property type="protein sequence ID" value="KZX12774.1"/>
    <property type="molecule type" value="Genomic_DNA"/>
</dbReference>
<reference evidence="1 2" key="1">
    <citation type="submission" date="2016-04" db="EMBL/GenBank/DDBJ databases">
        <title>Genome sequence of Methanobrevibacter curvatus DSM 11111.</title>
        <authorList>
            <person name="Poehlein A."/>
            <person name="Seedorf H."/>
            <person name="Daniel R."/>
        </authorList>
    </citation>
    <scope>NUCLEOTIDE SEQUENCE [LARGE SCALE GENOMIC DNA]</scope>
    <source>
        <strain evidence="1 2">DSM 11111</strain>
    </source>
</reference>
<evidence type="ECO:0000313" key="2">
    <source>
        <dbReference type="Proteomes" id="UP000077245"/>
    </source>
</evidence>
<protein>
    <submittedName>
        <fullName evidence="1">Uncharacterized protein</fullName>
    </submittedName>
</protein>
<dbReference type="AlphaFoldDB" id="A0A166B297"/>
<accession>A0A166B297</accession>
<keyword evidence="2" id="KW-1185">Reference proteome</keyword>
<comment type="caution">
    <text evidence="1">The sequence shown here is derived from an EMBL/GenBank/DDBJ whole genome shotgun (WGS) entry which is preliminary data.</text>
</comment>
<dbReference type="PATRIC" id="fig|49547.3.peg.986"/>
<sequence length="126" mass="14214">MDDERKELIKAGVTLFIQTDQGVFFPFGRGRTTATSSAMATQEVFDILSTLNLGFEGLIKTGSEIDDIELVKVDADFIELIGFDINRIVLEILQKTYYITLVDYEFGSAYLKNLIVLPKMDFLSED</sequence>
<evidence type="ECO:0000313" key="1">
    <source>
        <dbReference type="EMBL" id="KZX12774.1"/>
    </source>
</evidence>
<dbReference type="RefSeq" id="WP_067090797.1">
    <property type="nucleotide sequence ID" value="NZ_LWMV01000161.1"/>
</dbReference>
<organism evidence="1 2">
    <name type="scientific">Methanobrevibacter curvatus</name>
    <dbReference type="NCBI Taxonomy" id="49547"/>
    <lineage>
        <taxon>Archaea</taxon>
        <taxon>Methanobacteriati</taxon>
        <taxon>Methanobacteriota</taxon>
        <taxon>Methanomada group</taxon>
        <taxon>Methanobacteria</taxon>
        <taxon>Methanobacteriales</taxon>
        <taxon>Methanobacteriaceae</taxon>
        <taxon>Methanobrevibacter</taxon>
    </lineage>
</organism>
<name>A0A166B297_9EURY</name>
<proteinExistence type="predicted"/>